<evidence type="ECO:0000259" key="2">
    <source>
        <dbReference type="PROSITE" id="PS50879"/>
    </source>
</evidence>
<dbReference type="Gene3D" id="3.30.420.10">
    <property type="entry name" value="Ribonuclease H-like superfamily/Ribonuclease H"/>
    <property type="match status" value="1"/>
</dbReference>
<dbReference type="Pfam" id="PF00075">
    <property type="entry name" value="RNase_H"/>
    <property type="match status" value="1"/>
</dbReference>
<dbReference type="VEuPathDB" id="FungiDB:RhiirA1_441285"/>
<keyword evidence="1" id="KW-1133">Transmembrane helix</keyword>
<dbReference type="Proteomes" id="UP000232722">
    <property type="component" value="Unassembled WGS sequence"/>
</dbReference>
<dbReference type="SUPFAM" id="SSF53098">
    <property type="entry name" value="Ribonuclease H-like"/>
    <property type="match status" value="1"/>
</dbReference>
<dbReference type="InterPro" id="IPR012337">
    <property type="entry name" value="RNaseH-like_sf"/>
</dbReference>
<dbReference type="GO" id="GO:0004523">
    <property type="term" value="F:RNA-DNA hybrid ribonuclease activity"/>
    <property type="evidence" value="ECO:0007669"/>
    <property type="project" value="InterPro"/>
</dbReference>
<dbReference type="VEuPathDB" id="FungiDB:RhiirA1_463244"/>
<reference evidence="3 4" key="2">
    <citation type="submission" date="2017-09" db="EMBL/GenBank/DDBJ databases">
        <title>Extensive intraspecific genome diversity in a model arbuscular mycorrhizal fungus.</title>
        <authorList>
            <person name="Chen E.C."/>
            <person name="Morin E."/>
            <person name="Beaudet D."/>
            <person name="Noel J."/>
            <person name="Ndikumana S."/>
            <person name="Charron P."/>
            <person name="St-Onge C."/>
            <person name="Giorgi J."/>
            <person name="Grigoriev I.V."/>
            <person name="Roux C."/>
            <person name="Martin F.M."/>
            <person name="Corradi N."/>
        </authorList>
    </citation>
    <scope>NUCLEOTIDE SEQUENCE [LARGE SCALE GENOMIC DNA]</scope>
    <source>
        <strain evidence="3 4">A5</strain>
    </source>
</reference>
<dbReference type="EMBL" id="LLXJ01001799">
    <property type="protein sequence ID" value="PKC00719.1"/>
    <property type="molecule type" value="Genomic_DNA"/>
</dbReference>
<dbReference type="PROSITE" id="PS50879">
    <property type="entry name" value="RNASE_H_1"/>
    <property type="match status" value="1"/>
</dbReference>
<sequence length="615" mass="73616">MSILNLALKGVSLQRNKMDDILEDIFKSKNTLEEIRLAAEGNKQLAIQLRKSIEEVQLELRMVRWNTQSHSKALGNNAYFYEGMSEYYLSELLRYNYAFRTEILYKHLELKKCLDENEMPRDNINRYLEKSNRYNIAHQRIRRIKKRITSTKSKEILFYIDGSVRDQGTENIASIFGIMIYDDDNRLIDKYFSTLEQWITAIKAETMAFFTTLLMIPPGKKCTIYTDCQNIINNYNLLTSNIIVTTTRDILKFSNNNAIWFNIKDLLEDQMLDIQLVKVDAHSHDILHNQVDKEIKDRYGLEYNLANTLVKYNAEQYRFPLVWNGHLVEMNIRWFIRLITRVEGLEKFLNLNRNKRYRSLDVEWNIVFLYLNKQEKEEKTFSSSKYIEKQKWMKVQRLIEEIPTIEQLKKSSYDIYRDFRCVVCNKKKEDFIHVWTCRYNRKKMKFIIEKYVERLRLFLLEKGIKDVTTKELFDLGVFGNRFTNDKLNFVDLIKGIFPSQLYKFILGKLGNNQKNSAVDMRINLLQYVFEETKIQIWGPRCELLNRLEKEYGITKQNKKKPDSMFLEEKREEITNRPICFNRRYEFLEGVRDGVLLVFFYYFTLTLVTVGKVLRV</sequence>
<keyword evidence="1" id="KW-0812">Transmembrane</keyword>
<evidence type="ECO:0000313" key="3">
    <source>
        <dbReference type="EMBL" id="PKC00719.1"/>
    </source>
</evidence>
<feature type="transmembrane region" description="Helical" evidence="1">
    <location>
        <begin position="593"/>
        <end position="613"/>
    </location>
</feature>
<dbReference type="VEuPathDB" id="FungiDB:RhiirFUN_008174"/>
<feature type="domain" description="RNase H type-1" evidence="2">
    <location>
        <begin position="152"/>
        <end position="300"/>
    </location>
</feature>
<organism evidence="3 4">
    <name type="scientific">Rhizophagus irregularis</name>
    <dbReference type="NCBI Taxonomy" id="588596"/>
    <lineage>
        <taxon>Eukaryota</taxon>
        <taxon>Fungi</taxon>
        <taxon>Fungi incertae sedis</taxon>
        <taxon>Mucoromycota</taxon>
        <taxon>Glomeromycotina</taxon>
        <taxon>Glomeromycetes</taxon>
        <taxon>Glomerales</taxon>
        <taxon>Glomeraceae</taxon>
        <taxon>Rhizophagus</taxon>
    </lineage>
</organism>
<dbReference type="GO" id="GO:0003676">
    <property type="term" value="F:nucleic acid binding"/>
    <property type="evidence" value="ECO:0007669"/>
    <property type="project" value="InterPro"/>
</dbReference>
<protein>
    <recommendedName>
        <fullName evidence="2">RNase H type-1 domain-containing protein</fullName>
    </recommendedName>
</protein>
<name>A0A2N0P1L8_9GLOM</name>
<dbReference type="InterPro" id="IPR002156">
    <property type="entry name" value="RNaseH_domain"/>
</dbReference>
<proteinExistence type="predicted"/>
<evidence type="ECO:0000313" key="4">
    <source>
        <dbReference type="Proteomes" id="UP000232722"/>
    </source>
</evidence>
<dbReference type="InterPro" id="IPR036397">
    <property type="entry name" value="RNaseH_sf"/>
</dbReference>
<comment type="caution">
    <text evidence="3">The sequence shown here is derived from an EMBL/GenBank/DDBJ whole genome shotgun (WGS) entry which is preliminary data.</text>
</comment>
<keyword evidence="1" id="KW-0472">Membrane</keyword>
<evidence type="ECO:0000256" key="1">
    <source>
        <dbReference type="SAM" id="Phobius"/>
    </source>
</evidence>
<dbReference type="VEuPathDB" id="FungiDB:FUN_020330"/>
<accession>A0A2N0P1L8</accession>
<reference evidence="3 4" key="1">
    <citation type="submission" date="2016-04" db="EMBL/GenBank/DDBJ databases">
        <title>Genome analyses suggest a sexual origin of heterokaryosis in a supposedly ancient asexual fungus.</title>
        <authorList>
            <person name="Ropars J."/>
            <person name="Sedzielewska K."/>
            <person name="Noel J."/>
            <person name="Charron P."/>
            <person name="Farinelli L."/>
            <person name="Marton T."/>
            <person name="Kruger M."/>
            <person name="Pelin A."/>
            <person name="Brachmann A."/>
            <person name="Corradi N."/>
        </authorList>
    </citation>
    <scope>NUCLEOTIDE SEQUENCE [LARGE SCALE GENOMIC DNA]</scope>
    <source>
        <strain evidence="3 4">A5</strain>
    </source>
</reference>
<dbReference type="AlphaFoldDB" id="A0A2N0P1L8"/>
<gene>
    <name evidence="3" type="ORF">RhiirA5_427783</name>
</gene>